<dbReference type="PANTHER" id="PTHR24198">
    <property type="entry name" value="ANKYRIN REPEAT AND PROTEIN KINASE DOMAIN-CONTAINING PROTEIN"/>
    <property type="match status" value="1"/>
</dbReference>
<dbReference type="InterPro" id="IPR036770">
    <property type="entry name" value="Ankyrin_rpt-contain_sf"/>
</dbReference>
<dbReference type="GeneID" id="67014777"/>
<evidence type="ECO:0000256" key="2">
    <source>
        <dbReference type="ARBA" id="ARBA00023043"/>
    </source>
</evidence>
<comment type="caution">
    <text evidence="4">The sequence shown here is derived from an EMBL/GenBank/DDBJ whole genome shotgun (WGS) entry which is preliminary data.</text>
</comment>
<keyword evidence="5" id="KW-1185">Reference proteome</keyword>
<evidence type="ECO:0000313" key="5">
    <source>
        <dbReference type="Proteomes" id="UP000676310"/>
    </source>
</evidence>
<name>A0A8J2N409_9PLEO</name>
<dbReference type="SMART" id="SM00248">
    <property type="entry name" value="ANK"/>
    <property type="match status" value="5"/>
</dbReference>
<organism evidence="4 5">
    <name type="scientific">Alternaria atra</name>
    <dbReference type="NCBI Taxonomy" id="119953"/>
    <lineage>
        <taxon>Eukaryota</taxon>
        <taxon>Fungi</taxon>
        <taxon>Dikarya</taxon>
        <taxon>Ascomycota</taxon>
        <taxon>Pezizomycotina</taxon>
        <taxon>Dothideomycetes</taxon>
        <taxon>Pleosporomycetidae</taxon>
        <taxon>Pleosporales</taxon>
        <taxon>Pleosporineae</taxon>
        <taxon>Pleosporaceae</taxon>
        <taxon>Alternaria</taxon>
        <taxon>Alternaria sect. Ulocladioides</taxon>
    </lineage>
</organism>
<accession>A0A8J2N409</accession>
<dbReference type="Proteomes" id="UP000676310">
    <property type="component" value="Unassembled WGS sequence"/>
</dbReference>
<dbReference type="Pfam" id="PF00023">
    <property type="entry name" value="Ank"/>
    <property type="match status" value="1"/>
</dbReference>
<evidence type="ECO:0000256" key="1">
    <source>
        <dbReference type="ARBA" id="ARBA00022737"/>
    </source>
</evidence>
<dbReference type="InterPro" id="IPR002110">
    <property type="entry name" value="Ankyrin_rpt"/>
</dbReference>
<keyword evidence="1" id="KW-0677">Repeat</keyword>
<dbReference type="RefSeq" id="XP_043166783.1">
    <property type="nucleotide sequence ID" value="XM_043310848.1"/>
</dbReference>
<dbReference type="Gene3D" id="1.25.40.20">
    <property type="entry name" value="Ankyrin repeat-containing domain"/>
    <property type="match status" value="2"/>
</dbReference>
<dbReference type="AlphaFoldDB" id="A0A8J2N409"/>
<evidence type="ECO:0008006" key="6">
    <source>
        <dbReference type="Google" id="ProtNLM"/>
    </source>
</evidence>
<dbReference type="PANTHER" id="PTHR24198:SF165">
    <property type="entry name" value="ANKYRIN REPEAT-CONTAINING PROTEIN-RELATED"/>
    <property type="match status" value="1"/>
</dbReference>
<feature type="repeat" description="ANK" evidence="3">
    <location>
        <begin position="177"/>
        <end position="200"/>
    </location>
</feature>
<dbReference type="SUPFAM" id="SSF48403">
    <property type="entry name" value="Ankyrin repeat"/>
    <property type="match status" value="1"/>
</dbReference>
<keyword evidence="2 3" id="KW-0040">ANK repeat</keyword>
<reference evidence="4" key="1">
    <citation type="submission" date="2021-05" db="EMBL/GenBank/DDBJ databases">
        <authorList>
            <person name="Stam R."/>
        </authorList>
    </citation>
    <scope>NUCLEOTIDE SEQUENCE</scope>
    <source>
        <strain evidence="4">CS162</strain>
    </source>
</reference>
<dbReference type="PROSITE" id="PS50088">
    <property type="entry name" value="ANK_REPEAT"/>
    <property type="match status" value="1"/>
</dbReference>
<protein>
    <recommendedName>
        <fullName evidence="6">Ankyrin</fullName>
    </recommendedName>
</protein>
<dbReference type="PROSITE" id="PS50297">
    <property type="entry name" value="ANK_REP_REGION"/>
    <property type="match status" value="1"/>
</dbReference>
<evidence type="ECO:0000313" key="4">
    <source>
        <dbReference type="EMBL" id="CAG5153588.1"/>
    </source>
</evidence>
<sequence>MTPFQAAIFGGHIDVVKLLLLRQDVHVNRPLKFLATSPCQLAARRGHARTLDVLLGDRRTDRKNAKNSRESLLFEAVMEIRWLLVDILLDYDEASPHVTQRNLYTRTKAAVNRIDTLERLLVDTAFREHQTKNKGANLWHQAALYNDLELAMLLLEHAQRNGRVDHPIVDVNRKTGDGQTPLHVAVDFRRIGVVELLLHHKDIDIDIISQRRTHEPGQSVVQMAITNLKQSYYWSKEEYAYIVDLLLAHSAQNVSQERGDHMSNLILSPLLEQAGNPKNLVLPPLFGHRKHQEYHSAGQNGDLSQKTHASWASVVGFQGNGAESGETNSKDENMVGDIVPMDLDDSMEEDPDAIFKELMHFDEEEMSDYNGLGMLDQGTFHESLSEFTSFSEERNM</sequence>
<dbReference type="Pfam" id="PF12796">
    <property type="entry name" value="Ank_2"/>
    <property type="match status" value="1"/>
</dbReference>
<proteinExistence type="predicted"/>
<dbReference type="EMBL" id="CAJRGZ010000016">
    <property type="protein sequence ID" value="CAG5153588.1"/>
    <property type="molecule type" value="Genomic_DNA"/>
</dbReference>
<evidence type="ECO:0000256" key="3">
    <source>
        <dbReference type="PROSITE-ProRule" id="PRU00023"/>
    </source>
</evidence>
<dbReference type="OrthoDB" id="5596414at2759"/>
<gene>
    <name evidence="4" type="ORF">ALTATR162_LOCUS3242</name>
</gene>